<proteinExistence type="predicted"/>
<reference evidence="1" key="1">
    <citation type="submission" date="2021-01" db="EMBL/GenBank/DDBJ databases">
        <authorList>
            <consortium name="Genoscope - CEA"/>
            <person name="William W."/>
        </authorList>
    </citation>
    <scope>NUCLEOTIDE SEQUENCE</scope>
</reference>
<gene>
    <name evidence="1" type="ORF">PSON_ATCC_30995.1.T3100003</name>
</gene>
<protein>
    <submittedName>
        <fullName evidence="1">Uncharacterized protein</fullName>
    </submittedName>
</protein>
<comment type="caution">
    <text evidence="1">The sequence shown here is derived from an EMBL/GenBank/DDBJ whole genome shotgun (WGS) entry which is preliminary data.</text>
</comment>
<dbReference type="EMBL" id="CAJJDN010000310">
    <property type="protein sequence ID" value="CAD8130638.1"/>
    <property type="molecule type" value="Genomic_DNA"/>
</dbReference>
<sequence length="81" mass="9497">MEALLISKVIQEYTEFLNPSQFCQAIQYSVNQFIEIIDESKVIDNKALYGIFFRTLDNLKLWELKSLVSVVMSKFTCTRPR</sequence>
<keyword evidence="2" id="KW-1185">Reference proteome</keyword>
<dbReference type="OrthoDB" id="1662883at2759"/>
<name>A0A8S1RQY9_9CILI</name>
<evidence type="ECO:0000313" key="2">
    <source>
        <dbReference type="Proteomes" id="UP000692954"/>
    </source>
</evidence>
<evidence type="ECO:0000313" key="1">
    <source>
        <dbReference type="EMBL" id="CAD8130638.1"/>
    </source>
</evidence>
<dbReference type="AlphaFoldDB" id="A0A8S1RQY9"/>
<accession>A0A8S1RQY9</accession>
<organism evidence="1 2">
    <name type="scientific">Paramecium sonneborni</name>
    <dbReference type="NCBI Taxonomy" id="65129"/>
    <lineage>
        <taxon>Eukaryota</taxon>
        <taxon>Sar</taxon>
        <taxon>Alveolata</taxon>
        <taxon>Ciliophora</taxon>
        <taxon>Intramacronucleata</taxon>
        <taxon>Oligohymenophorea</taxon>
        <taxon>Peniculida</taxon>
        <taxon>Parameciidae</taxon>
        <taxon>Paramecium</taxon>
    </lineage>
</organism>
<dbReference type="Proteomes" id="UP000692954">
    <property type="component" value="Unassembled WGS sequence"/>
</dbReference>